<proteinExistence type="predicted"/>
<evidence type="ECO:0000313" key="1">
    <source>
        <dbReference type="EMBL" id="KRX01874.1"/>
    </source>
</evidence>
<accession>A0A0V0QI48</accession>
<dbReference type="EMBL" id="LDAU01000161">
    <property type="protein sequence ID" value="KRX01874.1"/>
    <property type="molecule type" value="Genomic_DNA"/>
</dbReference>
<name>A0A0V0QI48_PSEPJ</name>
<protein>
    <submittedName>
        <fullName evidence="1">Uncharacterized protein</fullName>
    </submittedName>
</protein>
<dbReference type="InParanoid" id="A0A0V0QI48"/>
<organism evidence="1 2">
    <name type="scientific">Pseudocohnilembus persalinus</name>
    <name type="common">Ciliate</name>
    <dbReference type="NCBI Taxonomy" id="266149"/>
    <lineage>
        <taxon>Eukaryota</taxon>
        <taxon>Sar</taxon>
        <taxon>Alveolata</taxon>
        <taxon>Ciliophora</taxon>
        <taxon>Intramacronucleata</taxon>
        <taxon>Oligohymenophorea</taxon>
        <taxon>Scuticociliatia</taxon>
        <taxon>Philasterida</taxon>
        <taxon>Pseudocohnilembidae</taxon>
        <taxon>Pseudocohnilembus</taxon>
    </lineage>
</organism>
<sequence length="146" mass="17354">MERCSDNQKIQNKEGKNIKENQLHSYNMKQNHFKKVNNLFYNKNDDQLPNITDLSQKNSQTILKNVMQIFGLKDNQFLQLEEIAKNFSKIIMEWLPQVKCILQEICQILFQNKDHEIQQIVPTLKAKILKMDFLNYPQNLSSKINQ</sequence>
<reference evidence="1 2" key="1">
    <citation type="journal article" date="2015" name="Sci. Rep.">
        <title>Genome of the facultative scuticociliatosis pathogen Pseudocohnilembus persalinus provides insight into its virulence through horizontal gene transfer.</title>
        <authorList>
            <person name="Xiong J."/>
            <person name="Wang G."/>
            <person name="Cheng J."/>
            <person name="Tian M."/>
            <person name="Pan X."/>
            <person name="Warren A."/>
            <person name="Jiang C."/>
            <person name="Yuan D."/>
            <person name="Miao W."/>
        </authorList>
    </citation>
    <scope>NUCLEOTIDE SEQUENCE [LARGE SCALE GENOMIC DNA]</scope>
    <source>
        <strain evidence="1">36N120E</strain>
    </source>
</reference>
<keyword evidence="2" id="KW-1185">Reference proteome</keyword>
<comment type="caution">
    <text evidence="1">The sequence shown here is derived from an EMBL/GenBank/DDBJ whole genome shotgun (WGS) entry which is preliminary data.</text>
</comment>
<evidence type="ECO:0000313" key="2">
    <source>
        <dbReference type="Proteomes" id="UP000054937"/>
    </source>
</evidence>
<dbReference type="Proteomes" id="UP000054937">
    <property type="component" value="Unassembled WGS sequence"/>
</dbReference>
<gene>
    <name evidence="1" type="ORF">PPERSA_05713</name>
</gene>
<dbReference type="AlphaFoldDB" id="A0A0V0QI48"/>